<organism evidence="2">
    <name type="scientific">Candidatus Nitrotoga fabula</name>
    <dbReference type="NCBI Taxonomy" id="2182327"/>
    <lineage>
        <taxon>Bacteria</taxon>
        <taxon>Pseudomonadati</taxon>
        <taxon>Pseudomonadota</taxon>
        <taxon>Betaproteobacteria</taxon>
        <taxon>Nitrosomonadales</taxon>
        <taxon>Gallionellaceae</taxon>
        <taxon>Candidatus Nitrotoga</taxon>
    </lineage>
</organism>
<dbReference type="Gene3D" id="3.90.950.20">
    <property type="entry name" value="CinA-like"/>
    <property type="match status" value="1"/>
</dbReference>
<dbReference type="NCBIfam" id="TIGR00199">
    <property type="entry name" value="PncC_domain"/>
    <property type="match status" value="1"/>
</dbReference>
<dbReference type="InterPro" id="IPR008136">
    <property type="entry name" value="CinA_C"/>
</dbReference>
<dbReference type="AlphaFoldDB" id="A0A2X0QUA0"/>
<accession>A0A2X0QUA0</accession>
<evidence type="ECO:0000259" key="1">
    <source>
        <dbReference type="Pfam" id="PF02464"/>
    </source>
</evidence>
<protein>
    <recommendedName>
        <fullName evidence="1">CinA C-terminal domain-containing protein</fullName>
    </recommendedName>
</protein>
<name>A0A2X0QUA0_9PROT</name>
<dbReference type="InterPro" id="IPR036653">
    <property type="entry name" value="CinA-like_C"/>
</dbReference>
<reference evidence="2" key="1">
    <citation type="submission" date="2018-05" db="EMBL/GenBank/DDBJ databases">
        <authorList>
            <person name="Lanie J.A."/>
            <person name="Ng W.-L."/>
            <person name="Kazmierczak K.M."/>
            <person name="Andrzejewski T.M."/>
            <person name="Davidsen T.M."/>
            <person name="Wayne K.J."/>
            <person name="Tettelin H."/>
            <person name="Glass J.I."/>
            <person name="Rusch D."/>
            <person name="Podicherti R."/>
            <person name="Tsui H.-C.T."/>
            <person name="Winkler M.E."/>
        </authorList>
    </citation>
    <scope>NUCLEOTIDE SEQUENCE</scope>
    <source>
        <strain evidence="2">KNB</strain>
    </source>
</reference>
<sequence>MMFGNGRNENLAMQVGNTLDSYGWMLAIAESCTGGAVACAVTDIAGSSGWFERGFVTYSNDAKHEMLDVSQDALARWGAVSEAVVREMVAGALNHSHAQVALAVSGIAGPGGGTPDKPVGTVWFAWGTGEGQLVTRLCHFSGDRAEIRTQSVGVALQGVLELLNQVIRVA</sequence>
<feature type="domain" description="CinA C-terminal" evidence="1">
    <location>
        <begin position="9"/>
        <end position="162"/>
    </location>
</feature>
<proteinExistence type="predicted"/>
<dbReference type="EMBL" id="LS423452">
    <property type="protein sequence ID" value="SPS05148.1"/>
    <property type="molecule type" value="Genomic_DNA"/>
</dbReference>
<gene>
    <name evidence="2" type="primary">ygaD</name>
    <name evidence="2" type="ORF">NITFAB_0737</name>
</gene>
<evidence type="ECO:0000313" key="2">
    <source>
        <dbReference type="EMBL" id="SPS05148.1"/>
    </source>
</evidence>
<dbReference type="SUPFAM" id="SSF142433">
    <property type="entry name" value="CinA-like"/>
    <property type="match status" value="1"/>
</dbReference>
<dbReference type="Pfam" id="PF02464">
    <property type="entry name" value="CinA"/>
    <property type="match status" value="1"/>
</dbReference>